<evidence type="ECO:0000313" key="5">
    <source>
        <dbReference type="Proteomes" id="UP001153555"/>
    </source>
</evidence>
<reference evidence="4" key="1">
    <citation type="submission" date="2019-12" db="EMBL/GenBank/DDBJ databases">
        <authorList>
            <person name="Scholes J."/>
        </authorList>
    </citation>
    <scope>NUCLEOTIDE SEQUENCE</scope>
</reference>
<dbReference type="Pfam" id="PF12619">
    <property type="entry name" value="MCM2_N"/>
    <property type="match status" value="1"/>
</dbReference>
<dbReference type="Gene3D" id="3.30.1640.10">
    <property type="entry name" value="mini-chromosome maintenance (MCM) complex, chain A, domain 1"/>
    <property type="match status" value="1"/>
</dbReference>
<dbReference type="InterPro" id="IPR012340">
    <property type="entry name" value="NA-bd_OB-fold"/>
</dbReference>
<dbReference type="GO" id="GO:0003677">
    <property type="term" value="F:DNA binding"/>
    <property type="evidence" value="ECO:0007669"/>
    <property type="project" value="InterPro"/>
</dbReference>
<dbReference type="SUPFAM" id="SSF50249">
    <property type="entry name" value="Nucleic acid-binding proteins"/>
    <property type="match status" value="1"/>
</dbReference>
<feature type="compositionally biased region" description="Acidic residues" evidence="2">
    <location>
        <begin position="39"/>
        <end position="53"/>
    </location>
</feature>
<feature type="region of interest" description="Disordered" evidence="2">
    <location>
        <begin position="1"/>
        <end position="162"/>
    </location>
</feature>
<feature type="compositionally biased region" description="Low complexity" evidence="2">
    <location>
        <begin position="11"/>
        <end position="27"/>
    </location>
</feature>
<feature type="compositionally biased region" description="Basic and acidic residues" evidence="2">
    <location>
        <begin position="87"/>
        <end position="105"/>
    </location>
</feature>
<dbReference type="EMBL" id="CACSLK010024540">
    <property type="protein sequence ID" value="CAA0823202.1"/>
    <property type="molecule type" value="Genomic_DNA"/>
</dbReference>
<dbReference type="GO" id="GO:0005524">
    <property type="term" value="F:ATP binding"/>
    <property type="evidence" value="ECO:0007669"/>
    <property type="project" value="InterPro"/>
</dbReference>
<dbReference type="Pfam" id="PF14551">
    <property type="entry name" value="MCM_N"/>
    <property type="match status" value="1"/>
</dbReference>
<evidence type="ECO:0000256" key="1">
    <source>
        <dbReference type="SAM" id="Coils"/>
    </source>
</evidence>
<dbReference type="GO" id="GO:0042555">
    <property type="term" value="C:MCM complex"/>
    <property type="evidence" value="ECO:0007669"/>
    <property type="project" value="InterPro"/>
</dbReference>
<organism evidence="4 5">
    <name type="scientific">Striga hermonthica</name>
    <name type="common">Purple witchweed</name>
    <name type="synonym">Buchnera hermonthica</name>
    <dbReference type="NCBI Taxonomy" id="68872"/>
    <lineage>
        <taxon>Eukaryota</taxon>
        <taxon>Viridiplantae</taxon>
        <taxon>Streptophyta</taxon>
        <taxon>Embryophyta</taxon>
        <taxon>Tracheophyta</taxon>
        <taxon>Spermatophyta</taxon>
        <taxon>Magnoliopsida</taxon>
        <taxon>eudicotyledons</taxon>
        <taxon>Gunneridae</taxon>
        <taxon>Pentapetalae</taxon>
        <taxon>asterids</taxon>
        <taxon>lamiids</taxon>
        <taxon>Lamiales</taxon>
        <taxon>Orobanchaceae</taxon>
        <taxon>Buchnereae</taxon>
        <taxon>Striga</taxon>
    </lineage>
</organism>
<keyword evidence="1" id="KW-0175">Coiled coil</keyword>
<dbReference type="InterPro" id="IPR008045">
    <property type="entry name" value="MCM2"/>
</dbReference>
<comment type="caution">
    <text evidence="4">The sequence shown here is derived from an EMBL/GenBank/DDBJ whole genome shotgun (WGS) entry which is preliminary data.</text>
</comment>
<feature type="domain" description="MCM N-terminal" evidence="3">
    <location>
        <begin position="190"/>
        <end position="278"/>
    </location>
</feature>
<dbReference type="InterPro" id="IPR027925">
    <property type="entry name" value="MCM_N"/>
</dbReference>
<sequence>MASNGDESPRSGAGAANENPASAAFSSDKLPMNSSQNYTDDDGEEDDEGEDLFNDQFMNDFRRMGKQDQYETMEDDRDLDQIMANRRAAEIELDARQPSRSHQDTNDDEDRLPIITTGDKQPNTPTSMDDTDGIPSSPGRSQGVNFRDDVSMTDLDDDEENEEGEFKMYRVQGTLTEWVTRDDVRRFIAKKFKEFLLTYVNPKLVHGDFEYLRQINEMVAVNKCILEIDYMQFLFTHPNIGIWLADAPQSVLEVMEEVATKIVFQFHPNYSKIHQKIYEALDSMRGKIKRLEREDREIEKEMVIKSSSLQNVLESMEAFSGSSLRVYEELLERMNVLDFAS</sequence>
<gene>
    <name evidence="4" type="ORF">SHERM_20369</name>
</gene>
<feature type="coiled-coil region" evidence="1">
    <location>
        <begin position="274"/>
        <end position="301"/>
    </location>
</feature>
<dbReference type="FunFam" id="3.30.1640.10:FF:000008">
    <property type="entry name" value="DNA helicase"/>
    <property type="match status" value="1"/>
</dbReference>
<protein>
    <submittedName>
        <fullName evidence="4">DNA replication licensing factor MCM2</fullName>
    </submittedName>
</protein>
<keyword evidence="5" id="KW-1185">Reference proteome</keyword>
<evidence type="ECO:0000256" key="2">
    <source>
        <dbReference type="SAM" id="MobiDB-lite"/>
    </source>
</evidence>
<dbReference type="GO" id="GO:0006270">
    <property type="term" value="P:DNA replication initiation"/>
    <property type="evidence" value="ECO:0007669"/>
    <property type="project" value="InterPro"/>
</dbReference>
<evidence type="ECO:0000259" key="3">
    <source>
        <dbReference type="Pfam" id="PF14551"/>
    </source>
</evidence>
<dbReference type="AlphaFoldDB" id="A0A9N7N6N1"/>
<evidence type="ECO:0000313" key="4">
    <source>
        <dbReference type="EMBL" id="CAA0823202.1"/>
    </source>
</evidence>
<accession>A0A9N7N6N1</accession>
<feature type="compositionally biased region" description="Basic and acidic residues" evidence="2">
    <location>
        <begin position="60"/>
        <end position="69"/>
    </location>
</feature>
<dbReference type="Proteomes" id="UP001153555">
    <property type="component" value="Unassembled WGS sequence"/>
</dbReference>
<proteinExistence type="predicted"/>
<dbReference type="GO" id="GO:0005634">
    <property type="term" value="C:nucleus"/>
    <property type="evidence" value="ECO:0007669"/>
    <property type="project" value="InterPro"/>
</dbReference>
<name>A0A9N7N6N1_STRHE</name>
<dbReference type="OrthoDB" id="1688618at2759"/>
<feature type="compositionally biased region" description="Polar residues" evidence="2">
    <location>
        <begin position="118"/>
        <end position="128"/>
    </location>
</feature>